<keyword evidence="4 5" id="KW-0472">Membrane</keyword>
<keyword evidence="7" id="KW-1185">Reference proteome</keyword>
<evidence type="ECO:0000256" key="2">
    <source>
        <dbReference type="ARBA" id="ARBA00022692"/>
    </source>
</evidence>
<dbReference type="AlphaFoldDB" id="A0A7W0CRW1"/>
<feature type="transmembrane region" description="Helical" evidence="5">
    <location>
        <begin position="208"/>
        <end position="229"/>
    </location>
</feature>
<comment type="subcellular location">
    <subcellularLocation>
        <location evidence="1">Endomembrane system</location>
        <topology evidence="1">Multi-pass membrane protein</topology>
    </subcellularLocation>
</comment>
<feature type="transmembrane region" description="Helical" evidence="5">
    <location>
        <begin position="154"/>
        <end position="175"/>
    </location>
</feature>
<dbReference type="Proteomes" id="UP000530928">
    <property type="component" value="Unassembled WGS sequence"/>
</dbReference>
<organism evidence="6 7">
    <name type="scientific">Nonomuraea soli</name>
    <dbReference type="NCBI Taxonomy" id="1032476"/>
    <lineage>
        <taxon>Bacteria</taxon>
        <taxon>Bacillati</taxon>
        <taxon>Actinomycetota</taxon>
        <taxon>Actinomycetes</taxon>
        <taxon>Streptosporangiales</taxon>
        <taxon>Streptosporangiaceae</taxon>
        <taxon>Nonomuraea</taxon>
    </lineage>
</organism>
<reference evidence="6 7" key="1">
    <citation type="submission" date="2020-07" db="EMBL/GenBank/DDBJ databases">
        <title>Genomic Encyclopedia of Type Strains, Phase IV (KMG-IV): sequencing the most valuable type-strain genomes for metagenomic binning, comparative biology and taxonomic classification.</title>
        <authorList>
            <person name="Goeker M."/>
        </authorList>
    </citation>
    <scope>NUCLEOTIDE SEQUENCE [LARGE SCALE GENOMIC DNA]</scope>
    <source>
        <strain evidence="6 7">DSM 45533</strain>
    </source>
</reference>
<feature type="transmembrane region" description="Helical" evidence="5">
    <location>
        <begin position="181"/>
        <end position="201"/>
    </location>
</feature>
<dbReference type="GO" id="GO:0030026">
    <property type="term" value="P:intracellular manganese ion homeostasis"/>
    <property type="evidence" value="ECO:0007669"/>
    <property type="project" value="InterPro"/>
</dbReference>
<dbReference type="GO" id="GO:0012505">
    <property type="term" value="C:endomembrane system"/>
    <property type="evidence" value="ECO:0007669"/>
    <property type="project" value="UniProtKB-SubCell"/>
</dbReference>
<sequence length="234" mass="23439">MKDLPTADLARRADQVQKGGARAAVLGVNDGLVSVLCIILGLAGAGAGAADVRLAGLAGLVAGAVSMAAGEWISVTAQVELFKGVLTELRGFVRDAPQALTEELAGALRRSGFSDRTARAAAGEAAQDQEQLFTVSARRIVGIDPHELGSPWTAALSSFALFTVGGLIPCVPWFLGGGPGAVTASIAGTCLAALGVGAVVARSSGRSLVYGAVRQLAIVLIAAAVTYFAGTLVG</sequence>
<dbReference type="GO" id="GO:0005384">
    <property type="term" value="F:manganese ion transmembrane transporter activity"/>
    <property type="evidence" value="ECO:0007669"/>
    <property type="project" value="InterPro"/>
</dbReference>
<evidence type="ECO:0000256" key="5">
    <source>
        <dbReference type="SAM" id="Phobius"/>
    </source>
</evidence>
<evidence type="ECO:0000256" key="3">
    <source>
        <dbReference type="ARBA" id="ARBA00022989"/>
    </source>
</evidence>
<feature type="transmembrane region" description="Helical" evidence="5">
    <location>
        <begin position="21"/>
        <end position="42"/>
    </location>
</feature>
<proteinExistence type="predicted"/>
<dbReference type="PANTHER" id="PTHR31851">
    <property type="entry name" value="FE(2+)/MN(2+) TRANSPORTER PCL1"/>
    <property type="match status" value="1"/>
</dbReference>
<comment type="caution">
    <text evidence="6">The sequence shown here is derived from an EMBL/GenBank/DDBJ whole genome shotgun (WGS) entry which is preliminary data.</text>
</comment>
<evidence type="ECO:0000256" key="4">
    <source>
        <dbReference type="ARBA" id="ARBA00023136"/>
    </source>
</evidence>
<dbReference type="EMBL" id="JACDUR010000008">
    <property type="protein sequence ID" value="MBA2896196.1"/>
    <property type="molecule type" value="Genomic_DNA"/>
</dbReference>
<dbReference type="InterPro" id="IPR008217">
    <property type="entry name" value="Ccc1_fam"/>
</dbReference>
<dbReference type="RefSeq" id="WP_181614904.1">
    <property type="nucleotide sequence ID" value="NZ_BAABAM010000007.1"/>
</dbReference>
<name>A0A7W0CRW1_9ACTN</name>
<evidence type="ECO:0000313" key="6">
    <source>
        <dbReference type="EMBL" id="MBA2896196.1"/>
    </source>
</evidence>
<keyword evidence="2 5" id="KW-0812">Transmembrane</keyword>
<evidence type="ECO:0000256" key="1">
    <source>
        <dbReference type="ARBA" id="ARBA00004127"/>
    </source>
</evidence>
<protein>
    <submittedName>
        <fullName evidence="6">VIT1/CCC1 family predicted Fe2+/Mn2+ transporter</fullName>
    </submittedName>
</protein>
<feature type="transmembrane region" description="Helical" evidence="5">
    <location>
        <begin position="54"/>
        <end position="73"/>
    </location>
</feature>
<accession>A0A7W0CRW1</accession>
<keyword evidence="3 5" id="KW-1133">Transmembrane helix</keyword>
<evidence type="ECO:0000313" key="7">
    <source>
        <dbReference type="Proteomes" id="UP000530928"/>
    </source>
</evidence>
<gene>
    <name evidence="6" type="ORF">HNR30_007587</name>
</gene>
<dbReference type="Pfam" id="PF01988">
    <property type="entry name" value="VIT1"/>
    <property type="match status" value="1"/>
</dbReference>